<dbReference type="RefSeq" id="WP_215873069.1">
    <property type="nucleotide sequence ID" value="NZ_JAAXYO010000066.1"/>
</dbReference>
<comment type="similarity">
    <text evidence="1">Belongs to the complex I 75 kDa subunit family.</text>
</comment>
<protein>
    <submittedName>
        <fullName evidence="9">2Fe-2S iron-sulfur cluster binding domain-containing protein</fullName>
    </submittedName>
</protein>
<name>A0AAE3CJH4_9PROT</name>
<dbReference type="InterPro" id="IPR006963">
    <property type="entry name" value="Mopterin_OxRdtase_4Fe-4S_dom"/>
</dbReference>
<keyword evidence="4" id="KW-0479">Metal-binding</keyword>
<gene>
    <name evidence="9" type="ORF">HFQ13_06030</name>
</gene>
<dbReference type="GO" id="GO:0051537">
    <property type="term" value="F:2 iron, 2 sulfur cluster binding"/>
    <property type="evidence" value="ECO:0007669"/>
    <property type="project" value="UniProtKB-KW"/>
</dbReference>
<evidence type="ECO:0000259" key="7">
    <source>
        <dbReference type="PROSITE" id="PS51669"/>
    </source>
</evidence>
<evidence type="ECO:0000256" key="5">
    <source>
        <dbReference type="ARBA" id="ARBA00023004"/>
    </source>
</evidence>
<dbReference type="Gene3D" id="2.20.25.90">
    <property type="entry name" value="ADC-like domains"/>
    <property type="match status" value="1"/>
</dbReference>
<dbReference type="SUPFAM" id="SSF54292">
    <property type="entry name" value="2Fe-2S ferredoxin-like"/>
    <property type="match status" value="1"/>
</dbReference>
<feature type="domain" description="4Fe-4S His(Cys)3-ligated-type" evidence="8">
    <location>
        <begin position="86"/>
        <end position="125"/>
    </location>
</feature>
<dbReference type="SUPFAM" id="SSF54862">
    <property type="entry name" value="4Fe-4S ferredoxins"/>
    <property type="match status" value="1"/>
</dbReference>
<evidence type="ECO:0000313" key="10">
    <source>
        <dbReference type="Proteomes" id="UP001197378"/>
    </source>
</evidence>
<dbReference type="InterPro" id="IPR036010">
    <property type="entry name" value="2Fe-2S_ferredoxin-like_sf"/>
</dbReference>
<dbReference type="Pfam" id="PF13510">
    <property type="entry name" value="Fer2_4"/>
    <property type="match status" value="1"/>
</dbReference>
<sequence>MAEVFYLDGEAIPFRAGQNVLEAVLAHRQESSIPYFCFHPAMGSLGACRQCGVMVYPHDGKHPPRLTMACLLPASRDLQLGRAEAKVQHEHQLISELLMRNHPHDCPICDEGGQCHLQNMTVASGHAYREYEPEKRRYQSQELGPLIRQEMNRCITCYRCVRFYQDLAGGEDFGVFGSRDRVFFGRLEDGPLESPLAGNLAEVCPTGVFTDKVYHQDYLRPWDLEESAGICPHCSIGCNTRPGAARGRLRRVRQRSHGEINPHFLCDRGRYGFRYVAAEDRPRQAQAGGRRQDVDSVLDRLAARLAEGRSAFLGSPREDLDSNLALFALARVLDAPFAAFFEPWEEAKAREILALPHPPAPARISAYAEILVIGAVDRVAPTLPLFLRAAHDRGAAISLLRCLPSPLTALAGEDRLLPPADLLDAAWDWLGQRHHRPFLLLIDSESVGPELLHLLRREIGTWPDGSGILPVYRQGNLPGASFYAVDGHASRLRTALAGHDYDHLLALGQDPQEMDGPWWRSHGDIDLSLIDHRRSLSWDDAWLTLPCAALSERPGLYYNGEGRLQAAAVAYTPAREERHWRSELGPFPLAAGGALREELLPSPVELCRALAERLGLSERWQERLRFHRDFLLRSEPRPGDPGVFLPAELRARFRLHSAPPPRATDQGWSVCRFSHYSEEELANGARELHSLAPASAAWIAPGQQEARQVRLRAADGTSRTLPLRELPDMAAKVLAIPRAELVFLGLRPGDGVDPEWLD</sequence>
<organism evidence="9 10">
    <name type="scientific">Igneacidithiobacillus copahuensis</name>
    <dbReference type="NCBI Taxonomy" id="2724909"/>
    <lineage>
        <taxon>Bacteria</taxon>
        <taxon>Pseudomonadati</taxon>
        <taxon>Pseudomonadota</taxon>
        <taxon>Acidithiobacillia</taxon>
        <taxon>Acidithiobacillales</taxon>
        <taxon>Acidithiobacillaceae</taxon>
        <taxon>Igneacidithiobacillus</taxon>
    </lineage>
</organism>
<dbReference type="GO" id="GO:0003954">
    <property type="term" value="F:NADH dehydrogenase activity"/>
    <property type="evidence" value="ECO:0007669"/>
    <property type="project" value="TreeGrafter"/>
</dbReference>
<dbReference type="GO" id="GO:0051539">
    <property type="term" value="F:4 iron, 4 sulfur cluster binding"/>
    <property type="evidence" value="ECO:0007669"/>
    <property type="project" value="UniProtKB-KW"/>
</dbReference>
<proteinExistence type="inferred from homology"/>
<dbReference type="Pfam" id="PF10588">
    <property type="entry name" value="NADH-G_4Fe-4S_3"/>
    <property type="match status" value="1"/>
</dbReference>
<dbReference type="InterPro" id="IPR000283">
    <property type="entry name" value="NADH_UbQ_OxRdtase_75kDa_su_CS"/>
</dbReference>
<feature type="domain" description="4Fe-4S Mo/W bis-MGD-type" evidence="7">
    <location>
        <begin position="224"/>
        <end position="280"/>
    </location>
</feature>
<evidence type="ECO:0000256" key="6">
    <source>
        <dbReference type="ARBA" id="ARBA00023014"/>
    </source>
</evidence>
<evidence type="ECO:0000313" key="9">
    <source>
        <dbReference type="EMBL" id="MBU2787762.1"/>
    </source>
</evidence>
<accession>A0AAE3CJH4</accession>
<dbReference type="SMART" id="SM00929">
    <property type="entry name" value="NADH-G_4Fe-4S_3"/>
    <property type="match status" value="1"/>
</dbReference>
<reference evidence="9" key="1">
    <citation type="journal article" date="2021" name="ISME J.">
        <title>Genomic evolution of the class Acidithiobacillia: deep-branching Proteobacteria living in extreme acidic conditions.</title>
        <authorList>
            <person name="Moya-Beltran A."/>
            <person name="Beard S."/>
            <person name="Rojas-Villalobos C."/>
            <person name="Issotta F."/>
            <person name="Gallardo Y."/>
            <person name="Ulloa R."/>
            <person name="Giaveno A."/>
            <person name="Degli Esposti M."/>
            <person name="Johnson D.B."/>
            <person name="Quatrini R."/>
        </authorList>
    </citation>
    <scope>NUCLEOTIDE SEQUENCE</scope>
    <source>
        <strain evidence="9">VAN18-1</strain>
    </source>
</reference>
<dbReference type="Proteomes" id="UP001197378">
    <property type="component" value="Unassembled WGS sequence"/>
</dbReference>
<evidence type="ECO:0000256" key="2">
    <source>
        <dbReference type="ARBA" id="ARBA00022485"/>
    </source>
</evidence>
<evidence type="ECO:0000259" key="8">
    <source>
        <dbReference type="PROSITE" id="PS51839"/>
    </source>
</evidence>
<dbReference type="AlphaFoldDB" id="A0AAE3CJH4"/>
<dbReference type="GO" id="GO:0046872">
    <property type="term" value="F:metal ion binding"/>
    <property type="evidence" value="ECO:0007669"/>
    <property type="project" value="UniProtKB-KW"/>
</dbReference>
<dbReference type="GO" id="GO:0016020">
    <property type="term" value="C:membrane"/>
    <property type="evidence" value="ECO:0007669"/>
    <property type="project" value="InterPro"/>
</dbReference>
<dbReference type="InterPro" id="IPR050123">
    <property type="entry name" value="Prok_molybdopt-oxidoreductase"/>
</dbReference>
<dbReference type="PROSITE" id="PS00642">
    <property type="entry name" value="COMPLEX1_75K_2"/>
    <property type="match status" value="1"/>
</dbReference>
<evidence type="ECO:0000256" key="1">
    <source>
        <dbReference type="ARBA" id="ARBA00005404"/>
    </source>
</evidence>
<dbReference type="PROSITE" id="PS51669">
    <property type="entry name" value="4FE4S_MOW_BIS_MGD"/>
    <property type="match status" value="1"/>
</dbReference>
<dbReference type="GO" id="GO:0008137">
    <property type="term" value="F:NADH dehydrogenase (ubiquinone) activity"/>
    <property type="evidence" value="ECO:0007669"/>
    <property type="project" value="InterPro"/>
</dbReference>
<evidence type="ECO:0000256" key="3">
    <source>
        <dbReference type="ARBA" id="ARBA00022714"/>
    </source>
</evidence>
<keyword evidence="2" id="KW-0004">4Fe-4S</keyword>
<dbReference type="SMART" id="SM00926">
    <property type="entry name" value="Molybdop_Fe4S4"/>
    <property type="match status" value="1"/>
</dbReference>
<dbReference type="Pfam" id="PF22117">
    <property type="entry name" value="Fer4_Nqo3"/>
    <property type="match status" value="1"/>
</dbReference>
<dbReference type="PROSITE" id="PS00643">
    <property type="entry name" value="COMPLEX1_75K_3"/>
    <property type="match status" value="1"/>
</dbReference>
<dbReference type="PROSITE" id="PS51839">
    <property type="entry name" value="4FE4S_HC3"/>
    <property type="match status" value="1"/>
</dbReference>
<dbReference type="PANTHER" id="PTHR43105:SF10">
    <property type="entry name" value="NADH-QUINONE OXIDOREDUCTASE SUBUNIT G"/>
    <property type="match status" value="1"/>
</dbReference>
<keyword evidence="3" id="KW-0001">2Fe-2S</keyword>
<dbReference type="Pfam" id="PF04879">
    <property type="entry name" value="Molybdop_Fe4S4"/>
    <property type="match status" value="1"/>
</dbReference>
<dbReference type="InterPro" id="IPR019574">
    <property type="entry name" value="NADH_UbQ_OxRdtase_Gsu_4Fe4S-bd"/>
</dbReference>
<dbReference type="GO" id="GO:0042773">
    <property type="term" value="P:ATP synthesis coupled electron transport"/>
    <property type="evidence" value="ECO:0007669"/>
    <property type="project" value="InterPro"/>
</dbReference>
<dbReference type="Gene3D" id="3.10.20.740">
    <property type="match status" value="1"/>
</dbReference>
<comment type="caution">
    <text evidence="9">The sequence shown here is derived from an EMBL/GenBank/DDBJ whole genome shotgun (WGS) entry which is preliminary data.</text>
</comment>
<dbReference type="PANTHER" id="PTHR43105">
    <property type="entry name" value="RESPIRATORY NITRATE REDUCTASE"/>
    <property type="match status" value="1"/>
</dbReference>
<keyword evidence="10" id="KW-1185">Reference proteome</keyword>
<evidence type="ECO:0000256" key="4">
    <source>
        <dbReference type="ARBA" id="ARBA00022723"/>
    </source>
</evidence>
<keyword evidence="5" id="KW-0408">Iron</keyword>
<keyword evidence="6" id="KW-0411">Iron-sulfur</keyword>
<dbReference type="InterPro" id="IPR054351">
    <property type="entry name" value="NADH_UbQ_OxRdtase_ferredoxin"/>
</dbReference>
<dbReference type="SUPFAM" id="SSF53706">
    <property type="entry name" value="Formate dehydrogenase/DMSO reductase, domains 1-3"/>
    <property type="match status" value="1"/>
</dbReference>
<dbReference type="EMBL" id="JAAXYO010000066">
    <property type="protein sequence ID" value="MBU2787762.1"/>
    <property type="molecule type" value="Genomic_DNA"/>
</dbReference>